<organism evidence="1 2">
    <name type="scientific">Callithrix jacchus</name>
    <name type="common">White-tufted-ear marmoset</name>
    <name type="synonym">Simia Jacchus</name>
    <dbReference type="NCBI Taxonomy" id="9483"/>
    <lineage>
        <taxon>Eukaryota</taxon>
        <taxon>Metazoa</taxon>
        <taxon>Chordata</taxon>
        <taxon>Craniata</taxon>
        <taxon>Vertebrata</taxon>
        <taxon>Euteleostomi</taxon>
        <taxon>Mammalia</taxon>
        <taxon>Eutheria</taxon>
        <taxon>Euarchontoglires</taxon>
        <taxon>Primates</taxon>
        <taxon>Haplorrhini</taxon>
        <taxon>Platyrrhini</taxon>
        <taxon>Cebidae</taxon>
        <taxon>Callitrichinae</taxon>
        <taxon>Callithrix</taxon>
        <taxon>Callithrix</taxon>
    </lineage>
</organism>
<dbReference type="InterPro" id="IPR036397">
    <property type="entry name" value="RNaseH_sf"/>
</dbReference>
<proteinExistence type="predicted"/>
<dbReference type="GeneTree" id="ENSGT00390000016466"/>
<dbReference type="Gene3D" id="3.30.420.10">
    <property type="entry name" value="Ribonuclease H-like superfamily/Ribonuclease H"/>
    <property type="match status" value="1"/>
</dbReference>
<reference evidence="1" key="1">
    <citation type="submission" date="2009-03" db="EMBL/GenBank/DDBJ databases">
        <authorList>
            <person name="Warren W."/>
            <person name="Ye L."/>
            <person name="Minx P."/>
            <person name="Worley K."/>
            <person name="Gibbs R."/>
            <person name="Wilson R.K."/>
        </authorList>
    </citation>
    <scope>NUCLEOTIDE SEQUENCE [LARGE SCALE GENOMIC DNA]</scope>
</reference>
<gene>
    <name evidence="1" type="primary">DMAP1</name>
</gene>
<reference evidence="1" key="3">
    <citation type="submission" date="2025-09" db="UniProtKB">
        <authorList>
            <consortium name="Ensembl"/>
        </authorList>
    </citation>
    <scope>IDENTIFICATION</scope>
</reference>
<dbReference type="AlphaFoldDB" id="A0A5F4VRH4"/>
<dbReference type="GO" id="GO:0003676">
    <property type="term" value="F:nucleic acid binding"/>
    <property type="evidence" value="ECO:0007669"/>
    <property type="project" value="InterPro"/>
</dbReference>
<dbReference type="Bgee" id="ENSCJAG00000003922">
    <property type="expression patterns" value="Expressed in ovary and 6 other cell types or tissues"/>
</dbReference>
<dbReference type="Proteomes" id="UP000008225">
    <property type="component" value="Chromosome 7"/>
</dbReference>
<accession>A0A5F4VRH4</accession>
<dbReference type="InterPro" id="IPR051274">
    <property type="entry name" value="3-5_Exoribonuclease"/>
</dbReference>
<reference evidence="1" key="2">
    <citation type="submission" date="2025-08" db="UniProtKB">
        <authorList>
            <consortium name="Ensembl"/>
        </authorList>
    </citation>
    <scope>IDENTIFICATION</scope>
</reference>
<evidence type="ECO:0000313" key="2">
    <source>
        <dbReference type="Proteomes" id="UP000008225"/>
    </source>
</evidence>
<keyword evidence="2" id="KW-1185">Reference proteome</keyword>
<dbReference type="PANTHER" id="PTHR23044">
    <property type="entry name" value="3'-5' EXONUCLEASE ERI1-RELATED"/>
    <property type="match status" value="1"/>
</dbReference>
<protein>
    <submittedName>
        <fullName evidence="1">DNA methyltransferase 1 associated protein 1</fullName>
    </submittedName>
</protein>
<evidence type="ECO:0000313" key="1">
    <source>
        <dbReference type="Ensembl" id="ENSCJAP00000068074.2"/>
    </source>
</evidence>
<name>A0A5F4VRH4_CALJA</name>
<sequence>LQEGAALFNKYLLHRAVKVGAGHFFGPCFSPYLIILSALPFSAHGFQSSKAAPFTLPPQKYHYFLVRVFLALCHFPNFHKQEVWKFRVLMLSGREMEKAGTFHLKVQVILMPQLPNFNSRITGIRQDSRDGNPSLHRPVEGSGKWLAKEGLLIPNMHSIYTTCIWDLRVLQPGQQKYLCLPMRDYGKQVIHLRKLYS</sequence>
<dbReference type="PANTHER" id="PTHR23044:SF61">
    <property type="entry name" value="3'-5' EXORIBONUCLEASE 1-RELATED"/>
    <property type="match status" value="1"/>
</dbReference>
<dbReference type="Ensembl" id="ENSCJAT00000094425.2">
    <property type="protein sequence ID" value="ENSCJAP00000068074.2"/>
    <property type="gene ID" value="ENSCJAG00000003922.5"/>
</dbReference>